<accession>A0A9E7K834</accession>
<keyword evidence="1" id="KW-0812">Transmembrane</keyword>
<dbReference type="PANTHER" id="PTHR42695:SF9">
    <property type="entry name" value="GAMMA-GLUTAMYL PEPTIDASE 2-RELATED"/>
    <property type="match status" value="1"/>
</dbReference>
<protein>
    <submittedName>
        <fullName evidence="2">Homoserine O-succinyltransferase</fullName>
    </submittedName>
</protein>
<name>A0A9E7K834_9LILI</name>
<dbReference type="PROSITE" id="PS51273">
    <property type="entry name" value="GATASE_TYPE_1"/>
    <property type="match status" value="1"/>
</dbReference>
<organism evidence="2 3">
    <name type="scientific">Musa troglodytarum</name>
    <name type="common">fe'i banana</name>
    <dbReference type="NCBI Taxonomy" id="320322"/>
    <lineage>
        <taxon>Eukaryota</taxon>
        <taxon>Viridiplantae</taxon>
        <taxon>Streptophyta</taxon>
        <taxon>Embryophyta</taxon>
        <taxon>Tracheophyta</taxon>
        <taxon>Spermatophyta</taxon>
        <taxon>Magnoliopsida</taxon>
        <taxon>Liliopsida</taxon>
        <taxon>Zingiberales</taxon>
        <taxon>Musaceae</taxon>
        <taxon>Musa</taxon>
    </lineage>
</organism>
<dbReference type="CDD" id="cd01741">
    <property type="entry name" value="GATase1_1"/>
    <property type="match status" value="1"/>
</dbReference>
<dbReference type="InterPro" id="IPR044992">
    <property type="entry name" value="ChyE-like"/>
</dbReference>
<feature type="transmembrane region" description="Helical" evidence="1">
    <location>
        <begin position="113"/>
        <end position="137"/>
    </location>
</feature>
<evidence type="ECO:0000313" key="3">
    <source>
        <dbReference type="Proteomes" id="UP001055439"/>
    </source>
</evidence>
<sequence>MKIEQEKRYALLLAAKDSDYVKKLYNGYFNVFVQAFGEEGESWDLFRVVEGEFPDMEDLDKYDGFVVSGSPHDAYGSDLWILRLCFLLQTLHAMNKKVLGICFGHQVDSHRSLLVFFLRTVSCMVLMLNVAVLLQVICRALGGRVAKAGGGWDVGIRKVVMVDDDLPRPKLFDRLGETPTSALIIECHQDEVWQVPVGAEVIGFSEKTGVEMFCVGDHILGIQGHPEYDKDILYNLMDRLVGSDCINRCFADDVKASLEEAEPDKKFWEKLCKTFLKGNNNEICCAGKFD</sequence>
<dbReference type="InterPro" id="IPR029062">
    <property type="entry name" value="Class_I_gatase-like"/>
</dbReference>
<evidence type="ECO:0000256" key="1">
    <source>
        <dbReference type="SAM" id="Phobius"/>
    </source>
</evidence>
<reference evidence="2" key="1">
    <citation type="submission" date="2022-05" db="EMBL/GenBank/DDBJ databases">
        <title>The Musa troglodytarum L. genome provides insights into the mechanism of non-climacteric behaviour and enrichment of carotenoids.</title>
        <authorList>
            <person name="Wang J."/>
        </authorList>
    </citation>
    <scope>NUCLEOTIDE SEQUENCE</scope>
    <source>
        <tissue evidence="2">Leaf</tissue>
    </source>
</reference>
<dbReference type="AlphaFoldDB" id="A0A9E7K834"/>
<dbReference type="Proteomes" id="UP001055439">
    <property type="component" value="Chromosome 5"/>
</dbReference>
<proteinExistence type="predicted"/>
<dbReference type="EMBL" id="CP097507">
    <property type="protein sequence ID" value="URE07926.1"/>
    <property type="molecule type" value="Genomic_DNA"/>
</dbReference>
<dbReference type="SUPFAM" id="SSF52317">
    <property type="entry name" value="Class I glutamine amidotransferase-like"/>
    <property type="match status" value="1"/>
</dbReference>
<keyword evidence="3" id="KW-1185">Reference proteome</keyword>
<dbReference type="Gene3D" id="3.40.50.880">
    <property type="match status" value="2"/>
</dbReference>
<keyword evidence="1" id="KW-1133">Transmembrane helix</keyword>
<dbReference type="PANTHER" id="PTHR42695">
    <property type="entry name" value="GLUTAMINE AMIDOTRANSFERASE YLR126C-RELATED"/>
    <property type="match status" value="1"/>
</dbReference>
<keyword evidence="1" id="KW-0472">Membrane</keyword>
<gene>
    <name evidence="2" type="ORF">MUK42_19475</name>
</gene>
<dbReference type="OrthoDB" id="92161at2759"/>
<evidence type="ECO:0000313" key="2">
    <source>
        <dbReference type="EMBL" id="URE07926.1"/>
    </source>
</evidence>
<dbReference type="GO" id="GO:0005829">
    <property type="term" value="C:cytosol"/>
    <property type="evidence" value="ECO:0007669"/>
    <property type="project" value="TreeGrafter"/>
</dbReference>